<dbReference type="Pfam" id="PF19457">
    <property type="entry name" value="DUF5994"/>
    <property type="match status" value="1"/>
</dbReference>
<sequence length="157" mass="17599">MLEARHPASPVRLTLASGLGNKIDGAWWPRTGLISRELPELVSVLEARLGQVIDINVNWPSIQRQPDLNWAWWQGIHPHVMTVFGHDARAKILIVPYRTGTALAVMLLRRSAGLSVLSVHRDSRAFATADSILRAARGERVFEIRRTRRAEVKSELG</sequence>
<evidence type="ECO:0000313" key="1">
    <source>
        <dbReference type="EMBL" id="ULP45060.1"/>
    </source>
</evidence>
<dbReference type="InterPro" id="IPR046036">
    <property type="entry name" value="DUF5994"/>
</dbReference>
<gene>
    <name evidence="1" type="ORF">MJO58_12290</name>
</gene>
<dbReference type="Proteomes" id="UP001055171">
    <property type="component" value="Chromosome"/>
</dbReference>
<protein>
    <submittedName>
        <fullName evidence="1">DUF5994 family protein</fullName>
    </submittedName>
</protein>
<evidence type="ECO:0000313" key="2">
    <source>
        <dbReference type="Proteomes" id="UP001055171"/>
    </source>
</evidence>
<dbReference type="EMBL" id="CP092423">
    <property type="protein sequence ID" value="ULP45060.1"/>
    <property type="molecule type" value="Genomic_DNA"/>
</dbReference>
<accession>A0ABY3V774</accession>
<organism evidence="1 2">
    <name type="scientific">Mycobacterium lentiflavum</name>
    <dbReference type="NCBI Taxonomy" id="141349"/>
    <lineage>
        <taxon>Bacteria</taxon>
        <taxon>Bacillati</taxon>
        <taxon>Actinomycetota</taxon>
        <taxon>Actinomycetes</taxon>
        <taxon>Mycobacteriales</taxon>
        <taxon>Mycobacteriaceae</taxon>
        <taxon>Mycobacterium</taxon>
        <taxon>Mycobacterium simiae complex</taxon>
    </lineage>
</organism>
<reference evidence="1" key="1">
    <citation type="submission" date="2022-08" db="EMBL/GenBank/DDBJ databases">
        <title>Complete genome sequence of 14 non-tuberculosis mycobacteria type-strains.</title>
        <authorList>
            <person name="Igarashi Y."/>
            <person name="Osugi A."/>
            <person name="Mitarai S."/>
        </authorList>
    </citation>
    <scope>NUCLEOTIDE SEQUENCE</scope>
    <source>
        <strain evidence="1">ATCC 51985</strain>
    </source>
</reference>
<keyword evidence="2" id="KW-1185">Reference proteome</keyword>
<name>A0ABY3V774_MYCLN</name>
<proteinExistence type="predicted"/>